<evidence type="ECO:0000259" key="16">
    <source>
        <dbReference type="PROSITE" id="PS51192"/>
    </source>
</evidence>
<dbReference type="CDD" id="cd17992">
    <property type="entry name" value="DEXHc_RecG"/>
    <property type="match status" value="1"/>
</dbReference>
<dbReference type="CDD" id="cd04488">
    <property type="entry name" value="RecG_wedge_OBF"/>
    <property type="match status" value="1"/>
</dbReference>
<dbReference type="GO" id="GO:0005524">
    <property type="term" value="F:ATP binding"/>
    <property type="evidence" value="ECO:0007669"/>
    <property type="project" value="UniProtKB-KW"/>
</dbReference>
<proteinExistence type="inferred from homology"/>
<keyword evidence="7 15" id="KW-0067">ATP-binding</keyword>
<evidence type="ECO:0000256" key="9">
    <source>
        <dbReference type="ARBA" id="ARBA00023172"/>
    </source>
</evidence>
<comment type="catalytic activity">
    <reaction evidence="12 15">
        <text>Couples ATP hydrolysis with the unwinding of duplex DNA by translocating in the 3'-5' direction.</text>
        <dbReference type="EC" id="5.6.2.4"/>
    </reaction>
</comment>
<evidence type="ECO:0000313" key="18">
    <source>
        <dbReference type="EMBL" id="RFM23713.1"/>
    </source>
</evidence>
<evidence type="ECO:0000256" key="12">
    <source>
        <dbReference type="ARBA" id="ARBA00034617"/>
    </source>
</evidence>
<evidence type="ECO:0000256" key="6">
    <source>
        <dbReference type="ARBA" id="ARBA00022806"/>
    </source>
</evidence>
<evidence type="ECO:0000256" key="5">
    <source>
        <dbReference type="ARBA" id="ARBA00022801"/>
    </source>
</evidence>
<dbReference type="Pfam" id="PF00270">
    <property type="entry name" value="DEAD"/>
    <property type="match status" value="1"/>
</dbReference>
<name>A0A395LYV2_9BACT</name>
<dbReference type="SUPFAM" id="SSF50249">
    <property type="entry name" value="Nucleic acid-binding proteins"/>
    <property type="match status" value="1"/>
</dbReference>
<evidence type="ECO:0000256" key="13">
    <source>
        <dbReference type="ARBA" id="ARBA00034808"/>
    </source>
</evidence>
<reference evidence="18 19" key="1">
    <citation type="journal article" date="2011" name="ISME J.">
        <title>Community ecology of hot spring cyanobacterial mats: predominant populations and their functional potential.</title>
        <authorList>
            <person name="Klatt C.G."/>
            <person name="Wood J.M."/>
            <person name="Rusch D.B."/>
            <person name="Bateson M.M."/>
            <person name="Hamamura N."/>
            <person name="Heidelberg J.F."/>
            <person name="Grossman A.R."/>
            <person name="Bhaya D."/>
            <person name="Cohan F.M."/>
            <person name="Kuhl M."/>
            <person name="Bryant D.A."/>
            <person name="Ward D.M."/>
        </authorList>
    </citation>
    <scope>NUCLEOTIDE SEQUENCE [LARGE SCALE GENOMIC DNA]</scope>
    <source>
        <strain evidence="18">OS</strain>
    </source>
</reference>
<sequence length="710" mass="80763">MLQANFFQTDIKFLKGIGPNRADALYRAGIRTFEDFLNFFPRRYLNRTLIKSIAALREGELATVVGEIKSVRLEGSSWKNRRLVVHLFDKTGVLELTWFQGAAYLQKMFKAGEALAVSGKVGFFGSRPQMLHPDFDKLSTTEADTHDGELNDYELFNTGKIVSLYSTTEAMKQVGLNTRAIRRLMRQLLDQAAPYIEENLSPALLEAYCLMPLKDAYTHIHFPQSLEELERARFRLKWTELFFMQLLFALRKEEISSTVHATPFEKVGDFTYKLYRSLPYEMTDAQKRVIKEIRADLRSGMQMNRLLQGDVGSGKTLVATFAMMIALDNGVQCAFMAPTEILATQHYLTLKSMLSPLGVSIELLVGKQRKKLREELLESIATGKTQIVVGTHALIQDKVQFHNLGLAIIDEQHRFGVLQRKALQDKALNPHILLMTATPIPRTLAMTLYGDLDVSIIDEMPKHRKPIITYLRHESERDKVYEAVKEELRKGRQAYIVYPLVEESEKVDLAAAVESYEYLKNHVFADYRVGLIHGRMFPYEKEEEMQLFRSGKTRVLVGTTVIEVGVDVPNATIMVIEHAERFGLAQLHQLRGRVGRGSEQSYCYLLYDKLSADAKVRLSTMEATNDGFKISEVDAQLRGAGNIMGTQQSGNITNLKIANLNEDVDILQSARQAAFALVAQDPHLRRPEHKGIRDYYIRHFRHKYGLSDVG</sequence>
<dbReference type="Pfam" id="PF19833">
    <property type="entry name" value="RecG_dom3_C"/>
    <property type="match status" value="1"/>
</dbReference>
<evidence type="ECO:0000256" key="2">
    <source>
        <dbReference type="ARBA" id="ARBA00017846"/>
    </source>
</evidence>
<feature type="domain" description="Helicase ATP-binding" evidence="16">
    <location>
        <begin position="296"/>
        <end position="457"/>
    </location>
</feature>
<dbReference type="Gene3D" id="3.40.50.300">
    <property type="entry name" value="P-loop containing nucleotide triphosphate hydrolases"/>
    <property type="match status" value="2"/>
</dbReference>
<comment type="caution">
    <text evidence="18">The sequence shown here is derived from an EMBL/GenBank/DDBJ whole genome shotgun (WGS) entry which is preliminary data.</text>
</comment>
<dbReference type="Pfam" id="PF17191">
    <property type="entry name" value="RecG_wedge"/>
    <property type="match status" value="1"/>
</dbReference>
<gene>
    <name evidence="18" type="primary">recG</name>
    <name evidence="18" type="ORF">D0433_09620</name>
</gene>
<evidence type="ECO:0000256" key="8">
    <source>
        <dbReference type="ARBA" id="ARBA00023125"/>
    </source>
</evidence>
<keyword evidence="3 15" id="KW-0547">Nucleotide-binding</keyword>
<protein>
    <recommendedName>
        <fullName evidence="2 15">ATP-dependent DNA helicase RecG</fullName>
        <ecNumber evidence="13 15">5.6.2.4</ecNumber>
    </recommendedName>
</protein>
<evidence type="ECO:0000256" key="1">
    <source>
        <dbReference type="ARBA" id="ARBA00007504"/>
    </source>
</evidence>
<dbReference type="InterPro" id="IPR004609">
    <property type="entry name" value="ATP-dep_DNA_helicase_RecG"/>
</dbReference>
<keyword evidence="6 15" id="KW-0347">Helicase</keyword>
<dbReference type="SUPFAM" id="SSF52540">
    <property type="entry name" value="P-loop containing nucleoside triphosphate hydrolases"/>
    <property type="match status" value="2"/>
</dbReference>
<dbReference type="CDD" id="cd18811">
    <property type="entry name" value="SF2_C_RecG"/>
    <property type="match status" value="1"/>
</dbReference>
<dbReference type="PROSITE" id="PS51192">
    <property type="entry name" value="HELICASE_ATP_BIND_1"/>
    <property type="match status" value="1"/>
</dbReference>
<keyword evidence="9 15" id="KW-0233">DNA recombination</keyword>
<dbReference type="InterPro" id="IPR047112">
    <property type="entry name" value="RecG/Mfd"/>
</dbReference>
<dbReference type="GO" id="GO:0006310">
    <property type="term" value="P:DNA recombination"/>
    <property type="evidence" value="ECO:0007669"/>
    <property type="project" value="UniProtKB-UniRule"/>
</dbReference>
<dbReference type="Pfam" id="PF00271">
    <property type="entry name" value="Helicase_C"/>
    <property type="match status" value="1"/>
</dbReference>
<dbReference type="InterPro" id="IPR033454">
    <property type="entry name" value="RecG_wedge"/>
</dbReference>
<feature type="domain" description="Helicase C-terminal" evidence="17">
    <location>
        <begin position="476"/>
        <end position="641"/>
    </location>
</feature>
<dbReference type="AlphaFoldDB" id="A0A395LYV2"/>
<dbReference type="NCBIfam" id="TIGR00643">
    <property type="entry name" value="recG"/>
    <property type="match status" value="1"/>
</dbReference>
<dbReference type="PANTHER" id="PTHR47964:SF1">
    <property type="entry name" value="ATP-DEPENDENT DNA HELICASE HOMOLOG RECG, CHLOROPLASTIC"/>
    <property type="match status" value="1"/>
</dbReference>
<evidence type="ECO:0000259" key="17">
    <source>
        <dbReference type="PROSITE" id="PS51194"/>
    </source>
</evidence>
<keyword evidence="4 15" id="KW-0227">DNA damage</keyword>
<dbReference type="NCBIfam" id="NF008165">
    <property type="entry name" value="PRK10917.1-3"/>
    <property type="match status" value="1"/>
</dbReference>
<dbReference type="InterPro" id="IPR045562">
    <property type="entry name" value="RecG_dom3_C"/>
</dbReference>
<dbReference type="NCBIfam" id="NF008168">
    <property type="entry name" value="PRK10917.2-2"/>
    <property type="match status" value="1"/>
</dbReference>
<dbReference type="GO" id="GO:0003677">
    <property type="term" value="F:DNA binding"/>
    <property type="evidence" value="ECO:0007669"/>
    <property type="project" value="UniProtKB-KW"/>
</dbReference>
<evidence type="ECO:0000256" key="7">
    <source>
        <dbReference type="ARBA" id="ARBA00022840"/>
    </source>
</evidence>
<keyword evidence="8" id="KW-0238">DNA-binding</keyword>
<dbReference type="EC" id="5.6.2.4" evidence="13 15"/>
<evidence type="ECO:0000256" key="11">
    <source>
        <dbReference type="ARBA" id="ARBA00023235"/>
    </source>
</evidence>
<keyword evidence="5 15" id="KW-0378">Hydrolase</keyword>
<comment type="similarity">
    <text evidence="1 15">Belongs to the helicase family. RecG subfamily.</text>
</comment>
<keyword evidence="10 15" id="KW-0234">DNA repair</keyword>
<comment type="catalytic activity">
    <reaction evidence="14 15">
        <text>ATP + H2O = ADP + phosphate + H(+)</text>
        <dbReference type="Rhea" id="RHEA:13065"/>
        <dbReference type="ChEBI" id="CHEBI:15377"/>
        <dbReference type="ChEBI" id="CHEBI:15378"/>
        <dbReference type="ChEBI" id="CHEBI:30616"/>
        <dbReference type="ChEBI" id="CHEBI:43474"/>
        <dbReference type="ChEBI" id="CHEBI:456216"/>
        <dbReference type="EC" id="5.6.2.4"/>
    </reaction>
</comment>
<dbReference type="GO" id="GO:0006281">
    <property type="term" value="P:DNA repair"/>
    <property type="evidence" value="ECO:0007669"/>
    <property type="project" value="UniProtKB-UniRule"/>
</dbReference>
<evidence type="ECO:0000256" key="15">
    <source>
        <dbReference type="RuleBase" id="RU363016"/>
    </source>
</evidence>
<dbReference type="Proteomes" id="UP000266389">
    <property type="component" value="Unassembled WGS sequence"/>
</dbReference>
<dbReference type="InterPro" id="IPR001650">
    <property type="entry name" value="Helicase_C-like"/>
</dbReference>
<comment type="function">
    <text evidence="15">Plays a critical role in recombination and DNA repair. Helps process Holliday junction intermediates to mature products by catalyzing branch migration. Has replication fork regression activity, unwinds stalled or blocked replication forks to make a HJ that can be resolved. Has a DNA unwinding activity characteristic of a DNA helicase with 3'-5' polarity.</text>
</comment>
<evidence type="ECO:0000256" key="4">
    <source>
        <dbReference type="ARBA" id="ARBA00022763"/>
    </source>
</evidence>
<dbReference type="InterPro" id="IPR027417">
    <property type="entry name" value="P-loop_NTPase"/>
</dbReference>
<evidence type="ECO:0000313" key="19">
    <source>
        <dbReference type="Proteomes" id="UP000266389"/>
    </source>
</evidence>
<accession>A0A395LYV2</accession>
<dbReference type="SMART" id="SM00487">
    <property type="entry name" value="DEXDc"/>
    <property type="match status" value="1"/>
</dbReference>
<dbReference type="InterPro" id="IPR014001">
    <property type="entry name" value="Helicase_ATP-bd"/>
</dbReference>
<dbReference type="InterPro" id="IPR011545">
    <property type="entry name" value="DEAD/DEAH_box_helicase_dom"/>
</dbReference>
<evidence type="ECO:0000256" key="10">
    <source>
        <dbReference type="ARBA" id="ARBA00023204"/>
    </source>
</evidence>
<dbReference type="EMBL" id="PHFL01000060">
    <property type="protein sequence ID" value="RFM23713.1"/>
    <property type="molecule type" value="Genomic_DNA"/>
</dbReference>
<evidence type="ECO:0000256" key="3">
    <source>
        <dbReference type="ARBA" id="ARBA00022741"/>
    </source>
</evidence>
<dbReference type="Gene3D" id="2.40.50.140">
    <property type="entry name" value="Nucleic acid-binding proteins"/>
    <property type="match status" value="1"/>
</dbReference>
<evidence type="ECO:0000256" key="14">
    <source>
        <dbReference type="ARBA" id="ARBA00048988"/>
    </source>
</evidence>
<dbReference type="SMART" id="SM00490">
    <property type="entry name" value="HELICc"/>
    <property type="match status" value="1"/>
</dbReference>
<dbReference type="PROSITE" id="PS51194">
    <property type="entry name" value="HELICASE_CTER"/>
    <property type="match status" value="1"/>
</dbReference>
<organism evidence="18 19">
    <name type="scientific">Candidatus Thermochlorobacter aerophilus</name>
    <dbReference type="NCBI Taxonomy" id="1868324"/>
    <lineage>
        <taxon>Bacteria</taxon>
        <taxon>Pseudomonadati</taxon>
        <taxon>Chlorobiota</taxon>
        <taxon>Chlorobiia</taxon>
        <taxon>Chlorobiales</taxon>
        <taxon>Candidatus Thermochlorobacteriaceae</taxon>
        <taxon>Candidatus Thermochlorobacter</taxon>
    </lineage>
</organism>
<dbReference type="PANTHER" id="PTHR47964">
    <property type="entry name" value="ATP-DEPENDENT DNA HELICASE HOMOLOG RECG, CHLOROPLASTIC"/>
    <property type="match status" value="1"/>
</dbReference>
<dbReference type="GO" id="GO:0016887">
    <property type="term" value="F:ATP hydrolysis activity"/>
    <property type="evidence" value="ECO:0007669"/>
    <property type="project" value="RHEA"/>
</dbReference>
<dbReference type="GO" id="GO:0043138">
    <property type="term" value="F:3'-5' DNA helicase activity"/>
    <property type="evidence" value="ECO:0007669"/>
    <property type="project" value="UniProtKB-EC"/>
</dbReference>
<keyword evidence="11" id="KW-0413">Isomerase</keyword>
<dbReference type="InterPro" id="IPR012340">
    <property type="entry name" value="NA-bd_OB-fold"/>
</dbReference>